<evidence type="ECO:0000256" key="8">
    <source>
        <dbReference type="SAM" id="Phobius"/>
    </source>
</evidence>
<dbReference type="GO" id="GO:0009401">
    <property type="term" value="P:phosphoenolpyruvate-dependent sugar phosphotransferase system"/>
    <property type="evidence" value="ECO:0007669"/>
    <property type="project" value="InterPro"/>
</dbReference>
<dbReference type="AlphaFoldDB" id="A0A1M6A9F1"/>
<comment type="subcellular location">
    <subcellularLocation>
        <location evidence="1">Cell membrane</location>
        <topology evidence="1">Multi-pass membrane protein</topology>
    </subcellularLocation>
</comment>
<evidence type="ECO:0000259" key="9">
    <source>
        <dbReference type="Pfam" id="PF13303"/>
    </source>
</evidence>
<keyword evidence="3" id="KW-1003">Cell membrane</keyword>
<dbReference type="GO" id="GO:0008982">
    <property type="term" value="F:protein-N(PI)-phosphohistidine-sugar phosphotransferase activity"/>
    <property type="evidence" value="ECO:0007669"/>
    <property type="project" value="InterPro"/>
</dbReference>
<keyword evidence="7 8" id="KW-0472">Membrane</keyword>
<organism evidence="10 11">
    <name type="scientific">Dethiosulfatibacter aminovorans DSM 17477</name>
    <dbReference type="NCBI Taxonomy" id="1121476"/>
    <lineage>
        <taxon>Bacteria</taxon>
        <taxon>Bacillati</taxon>
        <taxon>Bacillota</taxon>
        <taxon>Tissierellia</taxon>
        <taxon>Dethiosulfatibacter</taxon>
    </lineage>
</organism>
<evidence type="ECO:0000256" key="6">
    <source>
        <dbReference type="ARBA" id="ARBA00022989"/>
    </source>
</evidence>
<feature type="domain" description="Phosphotransferase system EIIC" evidence="9">
    <location>
        <begin position="31"/>
        <end position="349"/>
    </location>
</feature>
<dbReference type="RefSeq" id="WP_073045338.1">
    <property type="nucleotide sequence ID" value="NZ_FQZL01000004.1"/>
</dbReference>
<feature type="transmembrane region" description="Helical" evidence="8">
    <location>
        <begin position="132"/>
        <end position="156"/>
    </location>
</feature>
<protein>
    <recommendedName>
        <fullName evidence="9">Phosphotransferase system EIIC domain-containing protein</fullName>
    </recommendedName>
</protein>
<accession>A0A1M6A9F1</accession>
<feature type="transmembrane region" description="Helical" evidence="8">
    <location>
        <begin position="92"/>
        <end position="120"/>
    </location>
</feature>
<dbReference type="STRING" id="1121476.SAMN02745751_00027"/>
<dbReference type="GO" id="GO:0005886">
    <property type="term" value="C:plasma membrane"/>
    <property type="evidence" value="ECO:0007669"/>
    <property type="project" value="UniProtKB-SubCell"/>
</dbReference>
<proteinExistence type="predicted"/>
<name>A0A1M6A9F1_9FIRM</name>
<evidence type="ECO:0000313" key="11">
    <source>
        <dbReference type="Proteomes" id="UP000184052"/>
    </source>
</evidence>
<feature type="transmembrane region" description="Helical" evidence="8">
    <location>
        <begin position="65"/>
        <end position="86"/>
    </location>
</feature>
<dbReference type="EMBL" id="FQZL01000004">
    <property type="protein sequence ID" value="SHI32783.1"/>
    <property type="molecule type" value="Genomic_DNA"/>
</dbReference>
<keyword evidence="6 8" id="KW-1133">Transmembrane helix</keyword>
<keyword evidence="11" id="KW-1185">Reference proteome</keyword>
<keyword evidence="4" id="KW-0762">Sugar transport</keyword>
<evidence type="ECO:0000256" key="4">
    <source>
        <dbReference type="ARBA" id="ARBA00022597"/>
    </source>
</evidence>
<evidence type="ECO:0000256" key="3">
    <source>
        <dbReference type="ARBA" id="ARBA00022475"/>
    </source>
</evidence>
<dbReference type="Pfam" id="PF13303">
    <property type="entry name" value="PTS_EIIC_2"/>
    <property type="match status" value="1"/>
</dbReference>
<evidence type="ECO:0000313" key="10">
    <source>
        <dbReference type="EMBL" id="SHI32783.1"/>
    </source>
</evidence>
<keyword evidence="5 8" id="KW-0812">Transmembrane</keyword>
<evidence type="ECO:0000256" key="7">
    <source>
        <dbReference type="ARBA" id="ARBA00023136"/>
    </source>
</evidence>
<feature type="transmembrane region" description="Helical" evidence="8">
    <location>
        <begin position="33"/>
        <end position="53"/>
    </location>
</feature>
<evidence type="ECO:0000256" key="5">
    <source>
        <dbReference type="ARBA" id="ARBA00022692"/>
    </source>
</evidence>
<gene>
    <name evidence="10" type="ORF">SAMN02745751_00027</name>
</gene>
<dbReference type="InterPro" id="IPR003352">
    <property type="entry name" value="PTS_EIIC"/>
</dbReference>
<feature type="transmembrane region" description="Helical" evidence="8">
    <location>
        <begin position="176"/>
        <end position="201"/>
    </location>
</feature>
<dbReference type="Proteomes" id="UP000184052">
    <property type="component" value="Unassembled WGS sequence"/>
</dbReference>
<reference evidence="10 11" key="1">
    <citation type="submission" date="2016-11" db="EMBL/GenBank/DDBJ databases">
        <authorList>
            <person name="Jaros S."/>
            <person name="Januszkiewicz K."/>
            <person name="Wedrychowicz H."/>
        </authorList>
    </citation>
    <scope>NUCLEOTIDE SEQUENCE [LARGE SCALE GENOMIC DNA]</scope>
    <source>
        <strain evidence="10 11">DSM 17477</strain>
    </source>
</reference>
<evidence type="ECO:0000256" key="1">
    <source>
        <dbReference type="ARBA" id="ARBA00004651"/>
    </source>
</evidence>
<feature type="transmembrane region" description="Helical" evidence="8">
    <location>
        <begin position="313"/>
        <end position="333"/>
    </location>
</feature>
<keyword evidence="2" id="KW-0813">Transport</keyword>
<sequence length="351" mass="35805">MDNNGVENKGKKEGFLARKNIEISVKRYLIDTLGFMALGLFGTLIVGSILNVIGQKSGITFLSETVWPIARAMTGPGIGVAVAYGLQAPPLVMFASTMTGAAGAALGGPVGALLAGLVGAEFGKLVSRETKLDIIVTPAVTIITGMLVGTLVGPGINAFMTGFGNLINAATELQPIPMGILVSVLMGIALTLPISSAAIGIMLGLGGLAAGASAAGCSAQMIVFAVISFEVNGIGGLLSQGIGTSMLQVPNIVKNWKIWIPAIATSAITGPLATAYYGMENTAIGSGMGTSGLVGQFGAVEAMEAAGKGGAEMYIAIIIVHFLLPAFLGLLFYNVMKKMKLIKAEDLKLDI</sequence>
<evidence type="ECO:0000256" key="2">
    <source>
        <dbReference type="ARBA" id="ARBA00022448"/>
    </source>
</evidence>